<feature type="transmembrane region" description="Helical" evidence="10">
    <location>
        <begin position="580"/>
        <end position="600"/>
    </location>
</feature>
<keyword evidence="4 10" id="KW-0812">Transmembrane</keyword>
<evidence type="ECO:0000256" key="4">
    <source>
        <dbReference type="ARBA" id="ARBA00022692"/>
    </source>
</evidence>
<dbReference type="GO" id="GO:0016020">
    <property type="term" value="C:membrane"/>
    <property type="evidence" value="ECO:0007669"/>
    <property type="project" value="UniProtKB-SubCell"/>
</dbReference>
<keyword evidence="12" id="KW-1185">Reference proteome</keyword>
<dbReference type="RefSeq" id="XP_049263499.1">
    <property type="nucleotide sequence ID" value="XM_049407009.1"/>
</dbReference>
<feature type="compositionally biased region" description="Basic and acidic residues" evidence="9">
    <location>
        <begin position="1"/>
        <end position="10"/>
    </location>
</feature>
<feature type="transmembrane region" description="Helical" evidence="10">
    <location>
        <begin position="367"/>
        <end position="388"/>
    </location>
</feature>
<keyword evidence="5" id="KW-0571">Peptide transport</keyword>
<name>A0A8J5QHS0_9ASCO</name>
<comment type="caution">
    <text evidence="11">The sequence shown here is derived from an EMBL/GenBank/DDBJ whole genome shotgun (WGS) entry which is preliminary data.</text>
</comment>
<feature type="transmembrane region" description="Helical" evidence="10">
    <location>
        <begin position="301"/>
        <end position="322"/>
    </location>
</feature>
<evidence type="ECO:0000256" key="10">
    <source>
        <dbReference type="SAM" id="Phobius"/>
    </source>
</evidence>
<keyword evidence="6" id="KW-0653">Protein transport</keyword>
<comment type="subcellular location">
    <subcellularLocation>
        <location evidence="1">Membrane</location>
        <topology evidence="1">Multi-pass membrane protein</topology>
    </subcellularLocation>
</comment>
<accession>A0A8J5QHS0</accession>
<evidence type="ECO:0000256" key="7">
    <source>
        <dbReference type="ARBA" id="ARBA00022989"/>
    </source>
</evidence>
<evidence type="ECO:0000313" key="12">
    <source>
        <dbReference type="Proteomes" id="UP000694255"/>
    </source>
</evidence>
<keyword evidence="7 10" id="KW-1133">Transmembrane helix</keyword>
<feature type="transmembrane region" description="Helical" evidence="10">
    <location>
        <begin position="440"/>
        <end position="462"/>
    </location>
</feature>
<protein>
    <submittedName>
        <fullName evidence="11">OPT2</fullName>
    </submittedName>
</protein>
<evidence type="ECO:0000256" key="9">
    <source>
        <dbReference type="SAM" id="MobiDB-lite"/>
    </source>
</evidence>
<feature type="transmembrane region" description="Helical" evidence="10">
    <location>
        <begin position="400"/>
        <end position="419"/>
    </location>
</feature>
<dbReference type="Proteomes" id="UP000694255">
    <property type="component" value="Unassembled WGS sequence"/>
</dbReference>
<evidence type="ECO:0000313" key="11">
    <source>
        <dbReference type="EMBL" id="KAG7663267.1"/>
    </source>
</evidence>
<dbReference type="OrthoDB" id="9986677at2759"/>
<feature type="transmembrane region" description="Helical" evidence="10">
    <location>
        <begin position="804"/>
        <end position="821"/>
    </location>
</feature>
<dbReference type="Pfam" id="PF03169">
    <property type="entry name" value="OPT"/>
    <property type="match status" value="1"/>
</dbReference>
<evidence type="ECO:0000256" key="8">
    <source>
        <dbReference type="ARBA" id="ARBA00023136"/>
    </source>
</evidence>
<dbReference type="NCBIfam" id="TIGR00728">
    <property type="entry name" value="OPT_sfam"/>
    <property type="match status" value="1"/>
</dbReference>
<keyword evidence="8 10" id="KW-0472">Membrane</keyword>
<dbReference type="AlphaFoldDB" id="A0A8J5QHS0"/>
<sequence>MSSEIKEEKSVGQVTVTSVPNPELNGSHEVDLQAITSNPLSIGEVAASLTLDQKTFILKRFHFDTLLSFDKLPPQASFMFEKIEQMTSDQAFEILKEGVTEHDGDINVPDEDETLWKALVAHPNATNIKTESVESLPSSKSIEGNIYEAEYHQIIDWDLQVRLEAAMLHYWSPYPEVRSVCDPFDDPTIPVETVRVYIIGILWTAVGAVINMFFNNRQPSITLSVAVVQILLYPSGLLMEYILPKWDFKVFGQTVSLNPGPYTFKEQMLATIFIGVSGGSASYATSNIMVQKMKMFYNNQWVDFGYQILLVLATNFLGFGLAGIMRKFAVYPVKALWPSILPNIAMNRALMSPELKQSINGWVVSRYRFFFIVFAGSFAYFWVVNYLFQALSVFNWLTWISPQNLNLAVVTGTLGGLGLNPIPSFDWNVISYSSPLVLPFYNQAATMVGMGIGFICILGVWYSNYKWTGFLPINSNGLFTNTGEPYMVTSVVNENSLLDQKKYQSYGPPFSSAANLVVYGAFFAIYPFHIVYECTMNHKQMWDAMKSLGKTIRNFRRSTFEGHDDPHTQMMKAYPEVPEWAFLIVLLFSILFAILCVKLYPAETPVWGIFFAIAINFIFLIPITTVYARSGFSFGLNIVVELMVGYMIPNNGLALNFIKALGYNIDAQAQNFVNDLKQGHYAKIPPRSLFRCQLLSVFITSFVQLAVLNFQIENVADFCEPTNEQKFTCPGTRTFYSASIMWGVIGPKKMFTGLYPILQWCFLIGFLLAFPCIAFKKYGPRKLAKSFEPSIIIGGMLNYSPYNLSYFIGGFYASFAFMHYIKKRYEAWWQKYNYILTCALSAGVAFSSIIIFFAVFYKEKDLNWWGNTVPFVGIDASMTGRLNATESAPDGYFGPRIGHFP</sequence>
<dbReference type="EMBL" id="JAGSYN010000141">
    <property type="protein sequence ID" value="KAG7663267.1"/>
    <property type="molecule type" value="Genomic_DNA"/>
</dbReference>
<evidence type="ECO:0000256" key="6">
    <source>
        <dbReference type="ARBA" id="ARBA00022927"/>
    </source>
</evidence>
<feature type="transmembrane region" description="Helical" evidence="10">
    <location>
        <begin position="268"/>
        <end position="289"/>
    </location>
</feature>
<feature type="transmembrane region" description="Helical" evidence="10">
    <location>
        <begin position="606"/>
        <end position="628"/>
    </location>
</feature>
<reference evidence="11 12" key="1">
    <citation type="journal article" date="2021" name="DNA Res.">
        <title>Genome analysis of Candida subhashii reveals its hybrid nature and dual mitochondrial genome conformations.</title>
        <authorList>
            <person name="Mixao V."/>
            <person name="Hegedusova E."/>
            <person name="Saus E."/>
            <person name="Pryszcz L.P."/>
            <person name="Cillingova A."/>
            <person name="Nosek J."/>
            <person name="Gabaldon T."/>
        </authorList>
    </citation>
    <scope>NUCLEOTIDE SEQUENCE [LARGE SCALE GENOMIC DNA]</scope>
    <source>
        <strain evidence="11 12">CBS 10753</strain>
    </source>
</reference>
<evidence type="ECO:0000256" key="5">
    <source>
        <dbReference type="ARBA" id="ARBA00022856"/>
    </source>
</evidence>
<dbReference type="PANTHER" id="PTHR22601">
    <property type="entry name" value="ISP4 LIKE PROTEIN"/>
    <property type="match status" value="1"/>
</dbReference>
<feature type="transmembrane region" description="Helical" evidence="10">
    <location>
        <begin position="221"/>
        <end position="243"/>
    </location>
</feature>
<comment type="similarity">
    <text evidence="2">Belongs to the oligopeptide OPT transporter family.</text>
</comment>
<dbReference type="GeneID" id="73469982"/>
<dbReference type="InterPro" id="IPR004813">
    <property type="entry name" value="OPT"/>
</dbReference>
<dbReference type="GO" id="GO:0035673">
    <property type="term" value="F:oligopeptide transmembrane transporter activity"/>
    <property type="evidence" value="ECO:0007669"/>
    <property type="project" value="InterPro"/>
</dbReference>
<feature type="transmembrane region" description="Helical" evidence="10">
    <location>
        <begin position="833"/>
        <end position="857"/>
    </location>
</feature>
<feature type="transmembrane region" description="Helical" evidence="10">
    <location>
        <begin position="513"/>
        <end position="532"/>
    </location>
</feature>
<feature type="transmembrane region" description="Helical" evidence="10">
    <location>
        <begin position="757"/>
        <end position="775"/>
    </location>
</feature>
<dbReference type="GO" id="GO:0015031">
    <property type="term" value="P:protein transport"/>
    <property type="evidence" value="ECO:0007669"/>
    <property type="project" value="UniProtKB-KW"/>
</dbReference>
<keyword evidence="3" id="KW-0813">Transport</keyword>
<organism evidence="11 12">
    <name type="scientific">[Candida] subhashii</name>
    <dbReference type="NCBI Taxonomy" id="561895"/>
    <lineage>
        <taxon>Eukaryota</taxon>
        <taxon>Fungi</taxon>
        <taxon>Dikarya</taxon>
        <taxon>Ascomycota</taxon>
        <taxon>Saccharomycotina</taxon>
        <taxon>Pichiomycetes</taxon>
        <taxon>Debaryomycetaceae</taxon>
        <taxon>Spathaspora</taxon>
    </lineage>
</organism>
<feature type="transmembrane region" description="Helical" evidence="10">
    <location>
        <begin position="196"/>
        <end position="214"/>
    </location>
</feature>
<evidence type="ECO:0000256" key="3">
    <source>
        <dbReference type="ARBA" id="ARBA00022448"/>
    </source>
</evidence>
<dbReference type="InterPro" id="IPR004648">
    <property type="entry name" value="Oligpept_transpt"/>
</dbReference>
<dbReference type="NCBIfam" id="TIGR00727">
    <property type="entry name" value="ISP4_OPT"/>
    <property type="match status" value="1"/>
</dbReference>
<feature type="region of interest" description="Disordered" evidence="9">
    <location>
        <begin position="1"/>
        <end position="26"/>
    </location>
</feature>
<proteinExistence type="inferred from homology"/>
<evidence type="ECO:0000256" key="1">
    <source>
        <dbReference type="ARBA" id="ARBA00004141"/>
    </source>
</evidence>
<evidence type="ECO:0000256" key="2">
    <source>
        <dbReference type="ARBA" id="ARBA00008807"/>
    </source>
</evidence>
<gene>
    <name evidence="11" type="ORF">J8A68_003181</name>
</gene>